<protein>
    <recommendedName>
        <fullName evidence="6">Macro domain-containing protein</fullName>
    </recommendedName>
</protein>
<dbReference type="GO" id="GO:0044389">
    <property type="term" value="F:ubiquitin-like protein ligase binding"/>
    <property type="evidence" value="ECO:0007669"/>
    <property type="project" value="TreeGrafter"/>
</dbReference>
<dbReference type="GO" id="GO:0010629">
    <property type="term" value="P:negative regulation of gene expression"/>
    <property type="evidence" value="ECO:0007669"/>
    <property type="project" value="TreeGrafter"/>
</dbReference>
<dbReference type="Proteomes" id="UP000287033">
    <property type="component" value="Unassembled WGS sequence"/>
</dbReference>
<dbReference type="InterPro" id="IPR002589">
    <property type="entry name" value="Macro_dom"/>
</dbReference>
<dbReference type="GO" id="GO:0005634">
    <property type="term" value="C:nucleus"/>
    <property type="evidence" value="ECO:0007669"/>
    <property type="project" value="UniProtKB-SubCell"/>
</dbReference>
<dbReference type="CDD" id="cd02907">
    <property type="entry name" value="Macro_Af1521_BAL-like"/>
    <property type="match status" value="1"/>
</dbReference>
<evidence type="ECO:0000313" key="7">
    <source>
        <dbReference type="EMBL" id="GCC25189.1"/>
    </source>
</evidence>
<dbReference type="STRING" id="137246.A0A401S4C7"/>
<dbReference type="GO" id="GO:1990404">
    <property type="term" value="F:NAD+-protein mono-ADP-ribosyltransferase activity"/>
    <property type="evidence" value="ECO:0007669"/>
    <property type="project" value="TreeGrafter"/>
</dbReference>
<name>A0A401S4C7_CHIPU</name>
<sequence length="614" mass="69409">MAVAFPDGRSTLIVSWKENFVVEELQGILYVHFKDLVHSFQADCELKKLDSQEILVILTKTTRQVLNSIAEYKFISYKNQEIELDIKIPLDDVFIEDQETLDDETKTVVESDDKHDIEKATIEQEEETFQEPKPDEIETQQFKQKEEVDGKQMITETEGLNQQDICIEIPLEDDVGHFLQDKKKLLRKIIKGKFNCIATLCKNENKGSVPMTGSSPEDITNPEETYSPISSFPTGVRYLKTLPGGLRIYVCLDDLTKHEVDVVVNSANEYLKHEHGLARALARSAGQTFVIESDNIVQQHGAVPVGSVVCTGAGKLPCKKVIHAVTPSWSKYSSSENDHLLSFAIRNSLVLANELQMTSIAIPSLGSRNGFPLHRCVELIVSTVKAFHRIWNPKDSLKEIHLVNFSDPTTTAVENACTNILGETDQKRLLRMDFVPNSMRDILRFQNLHIEIKKERIEEQNTDVIVSTISRDLNLNLGKISKAISELAGPELQKELHRIKKTELIAFGDVLKTPGFHLSCEYVYHVAYFPGLHLDSEKLLKKVITKCIELTKEDKIRSIAIPVSSEAAQTLSIKKIANIILEEIINYVECSDDFKFGTVYIVLRPEETDVYEVL</sequence>
<dbReference type="GO" id="GO:0005737">
    <property type="term" value="C:cytoplasm"/>
    <property type="evidence" value="ECO:0007669"/>
    <property type="project" value="TreeGrafter"/>
</dbReference>
<dbReference type="PANTHER" id="PTHR14453:SF70">
    <property type="entry name" value="PROTEIN MONO-ADP-RIBOSYLTRANSFERASE PARP9"/>
    <property type="match status" value="1"/>
</dbReference>
<evidence type="ECO:0000259" key="6">
    <source>
        <dbReference type="PROSITE" id="PS51154"/>
    </source>
</evidence>
<evidence type="ECO:0000256" key="3">
    <source>
        <dbReference type="ARBA" id="ARBA00022679"/>
    </source>
</evidence>
<keyword evidence="8" id="KW-1185">Reference proteome</keyword>
<keyword evidence="5" id="KW-0539">Nucleus</keyword>
<comment type="caution">
    <text evidence="7">The sequence shown here is derived from an EMBL/GenBank/DDBJ whole genome shotgun (WGS) entry which is preliminary data.</text>
</comment>
<dbReference type="PANTHER" id="PTHR14453">
    <property type="entry name" value="PARP/ZINC FINGER CCCH TYPE DOMAIN CONTAINING PROTEIN"/>
    <property type="match status" value="1"/>
</dbReference>
<dbReference type="GO" id="GO:0003714">
    <property type="term" value="F:transcription corepressor activity"/>
    <property type="evidence" value="ECO:0007669"/>
    <property type="project" value="TreeGrafter"/>
</dbReference>
<dbReference type="InterPro" id="IPR052056">
    <property type="entry name" value="Mono-ARTD/PARP"/>
</dbReference>
<evidence type="ECO:0000256" key="4">
    <source>
        <dbReference type="ARBA" id="ARBA00023027"/>
    </source>
</evidence>
<feature type="domain" description="Macro" evidence="6">
    <location>
        <begin position="437"/>
        <end position="614"/>
    </location>
</feature>
<evidence type="ECO:0000256" key="5">
    <source>
        <dbReference type="ARBA" id="ARBA00023242"/>
    </source>
</evidence>
<organism evidence="7 8">
    <name type="scientific">Chiloscyllium punctatum</name>
    <name type="common">Brownbanded bambooshark</name>
    <name type="synonym">Hemiscyllium punctatum</name>
    <dbReference type="NCBI Taxonomy" id="137246"/>
    <lineage>
        <taxon>Eukaryota</taxon>
        <taxon>Metazoa</taxon>
        <taxon>Chordata</taxon>
        <taxon>Craniata</taxon>
        <taxon>Vertebrata</taxon>
        <taxon>Chondrichthyes</taxon>
        <taxon>Elasmobranchii</taxon>
        <taxon>Galeomorphii</taxon>
        <taxon>Galeoidea</taxon>
        <taxon>Orectolobiformes</taxon>
        <taxon>Hemiscylliidae</taxon>
        <taxon>Chiloscyllium</taxon>
    </lineage>
</organism>
<dbReference type="PROSITE" id="PS51154">
    <property type="entry name" value="MACRO"/>
    <property type="match status" value="2"/>
</dbReference>
<dbReference type="GO" id="GO:0070212">
    <property type="term" value="P:protein poly-ADP-ribosylation"/>
    <property type="evidence" value="ECO:0007669"/>
    <property type="project" value="TreeGrafter"/>
</dbReference>
<accession>A0A401S4C7</accession>
<dbReference type="OrthoDB" id="6133115at2759"/>
<dbReference type="EMBL" id="BEZZ01000079">
    <property type="protein sequence ID" value="GCC25189.1"/>
    <property type="molecule type" value="Genomic_DNA"/>
</dbReference>
<dbReference type="SUPFAM" id="SSF52949">
    <property type="entry name" value="Macro domain-like"/>
    <property type="match status" value="2"/>
</dbReference>
<dbReference type="Pfam" id="PF01661">
    <property type="entry name" value="Macro"/>
    <property type="match status" value="2"/>
</dbReference>
<keyword evidence="2" id="KW-0328">Glycosyltransferase</keyword>
<dbReference type="SMART" id="SM00506">
    <property type="entry name" value="A1pp"/>
    <property type="match status" value="2"/>
</dbReference>
<dbReference type="GO" id="GO:0003950">
    <property type="term" value="F:NAD+ poly-ADP-ribosyltransferase activity"/>
    <property type="evidence" value="ECO:0007669"/>
    <property type="project" value="TreeGrafter"/>
</dbReference>
<feature type="domain" description="Macro" evidence="6">
    <location>
        <begin position="235"/>
        <end position="421"/>
    </location>
</feature>
<evidence type="ECO:0000256" key="1">
    <source>
        <dbReference type="ARBA" id="ARBA00004123"/>
    </source>
</evidence>
<dbReference type="OMA" id="SCEYVYH"/>
<keyword evidence="3" id="KW-0808">Transferase</keyword>
<dbReference type="Gene3D" id="3.40.220.10">
    <property type="entry name" value="Leucine Aminopeptidase, subunit E, domain 1"/>
    <property type="match status" value="2"/>
</dbReference>
<gene>
    <name evidence="7" type="ORF">chiPu_0003596</name>
</gene>
<dbReference type="GO" id="GO:0060335">
    <property type="term" value="P:positive regulation of type II interferon-mediated signaling pathway"/>
    <property type="evidence" value="ECO:0007669"/>
    <property type="project" value="TreeGrafter"/>
</dbReference>
<comment type="subcellular location">
    <subcellularLocation>
        <location evidence="1">Nucleus</location>
    </subcellularLocation>
</comment>
<reference evidence="7 8" key="1">
    <citation type="journal article" date="2018" name="Nat. Ecol. Evol.">
        <title>Shark genomes provide insights into elasmobranch evolution and the origin of vertebrates.</title>
        <authorList>
            <person name="Hara Y"/>
            <person name="Yamaguchi K"/>
            <person name="Onimaru K"/>
            <person name="Kadota M"/>
            <person name="Koyanagi M"/>
            <person name="Keeley SD"/>
            <person name="Tatsumi K"/>
            <person name="Tanaka K"/>
            <person name="Motone F"/>
            <person name="Kageyama Y"/>
            <person name="Nozu R"/>
            <person name="Adachi N"/>
            <person name="Nishimura O"/>
            <person name="Nakagawa R"/>
            <person name="Tanegashima C"/>
            <person name="Kiyatake I"/>
            <person name="Matsumoto R"/>
            <person name="Murakumo K"/>
            <person name="Nishida K"/>
            <person name="Terakita A"/>
            <person name="Kuratani S"/>
            <person name="Sato K"/>
            <person name="Hyodo S Kuraku.S."/>
        </authorList>
    </citation>
    <scope>NUCLEOTIDE SEQUENCE [LARGE SCALE GENOMIC DNA]</scope>
</reference>
<dbReference type="InterPro" id="IPR043472">
    <property type="entry name" value="Macro_dom-like"/>
</dbReference>
<evidence type="ECO:0000313" key="8">
    <source>
        <dbReference type="Proteomes" id="UP000287033"/>
    </source>
</evidence>
<keyword evidence="4" id="KW-0520">NAD</keyword>
<evidence type="ECO:0000256" key="2">
    <source>
        <dbReference type="ARBA" id="ARBA00022676"/>
    </source>
</evidence>
<proteinExistence type="predicted"/>
<dbReference type="AlphaFoldDB" id="A0A401S4C7"/>